<accession>A0A4R1HYG1</accession>
<keyword evidence="2 5" id="KW-0808">Transferase</keyword>
<evidence type="ECO:0000259" key="7">
    <source>
        <dbReference type="Pfam" id="PF02803"/>
    </source>
</evidence>
<evidence type="ECO:0000256" key="3">
    <source>
        <dbReference type="ARBA" id="ARBA00023315"/>
    </source>
</evidence>
<dbReference type="PIRSF" id="PIRSF000429">
    <property type="entry name" value="Ac-CoA_Ac_transf"/>
    <property type="match status" value="1"/>
</dbReference>
<dbReference type="NCBIfam" id="NF005890">
    <property type="entry name" value="PRK07851.1"/>
    <property type="match status" value="1"/>
</dbReference>
<protein>
    <submittedName>
        <fullName evidence="8">Acetyl-CoA C-acetyltransferase</fullName>
    </submittedName>
</protein>
<dbReference type="GO" id="GO:0016747">
    <property type="term" value="F:acyltransferase activity, transferring groups other than amino-acyl groups"/>
    <property type="evidence" value="ECO:0007669"/>
    <property type="project" value="InterPro"/>
</dbReference>
<feature type="active site" description="Proton acceptor" evidence="4">
    <location>
        <position position="391"/>
    </location>
</feature>
<evidence type="ECO:0000256" key="5">
    <source>
        <dbReference type="RuleBase" id="RU003557"/>
    </source>
</evidence>
<dbReference type="AlphaFoldDB" id="A0A4R1HYG1"/>
<gene>
    <name evidence="8" type="ORF">EV378_2431</name>
</gene>
<dbReference type="PANTHER" id="PTHR18919">
    <property type="entry name" value="ACETYL-COA C-ACYLTRANSFERASE"/>
    <property type="match status" value="1"/>
</dbReference>
<evidence type="ECO:0000256" key="4">
    <source>
        <dbReference type="PIRSR" id="PIRSR000429-1"/>
    </source>
</evidence>
<dbReference type="InterPro" id="IPR020616">
    <property type="entry name" value="Thiolase_N"/>
</dbReference>
<dbReference type="Gene3D" id="3.40.47.10">
    <property type="match status" value="1"/>
</dbReference>
<proteinExistence type="inferred from homology"/>
<dbReference type="SUPFAM" id="SSF53901">
    <property type="entry name" value="Thiolase-like"/>
    <property type="match status" value="2"/>
</dbReference>
<evidence type="ECO:0000256" key="2">
    <source>
        <dbReference type="ARBA" id="ARBA00022679"/>
    </source>
</evidence>
<dbReference type="InterPro" id="IPR020613">
    <property type="entry name" value="Thiolase_CS"/>
</dbReference>
<feature type="active site" description="Proton acceptor" evidence="4">
    <location>
        <position position="361"/>
    </location>
</feature>
<evidence type="ECO:0000256" key="1">
    <source>
        <dbReference type="ARBA" id="ARBA00010982"/>
    </source>
</evidence>
<keyword evidence="3 5" id="KW-0012">Acyltransferase</keyword>
<evidence type="ECO:0000313" key="9">
    <source>
        <dbReference type="Proteomes" id="UP000295560"/>
    </source>
</evidence>
<keyword evidence="9" id="KW-1185">Reference proteome</keyword>
<dbReference type="InterPro" id="IPR016039">
    <property type="entry name" value="Thiolase-like"/>
</dbReference>
<feature type="domain" description="Thiolase C-terminal" evidence="7">
    <location>
        <begin position="283"/>
        <end position="404"/>
    </location>
</feature>
<evidence type="ECO:0000313" key="8">
    <source>
        <dbReference type="EMBL" id="TCK26593.1"/>
    </source>
</evidence>
<dbReference type="NCBIfam" id="TIGR01930">
    <property type="entry name" value="AcCoA-C-Actrans"/>
    <property type="match status" value="1"/>
</dbReference>
<comment type="similarity">
    <text evidence="1 5">Belongs to the thiolase-like superfamily. Thiolase family.</text>
</comment>
<dbReference type="CDD" id="cd00751">
    <property type="entry name" value="thiolase"/>
    <property type="match status" value="1"/>
</dbReference>
<dbReference type="InterPro" id="IPR020617">
    <property type="entry name" value="Thiolase_C"/>
</dbReference>
<dbReference type="OrthoDB" id="9764638at2"/>
<feature type="domain" description="Thiolase N-terminal" evidence="6">
    <location>
        <begin position="5"/>
        <end position="274"/>
    </location>
</feature>
<sequence>MPEAVIVAAARSPIGRANKGSLAGMRPDDLTVQMVRAALDQVPALDPAEIDDLMLGCGLPGGEQGNNMARVVAVQLGYDGLPGTTITRYCSSSLQTTRMALHAIKAGEGDVFVSAGVETVSRFAKGTSDSWPDTHNPLFADAEARTAHTAETGADAWTDPRAAAMLPDAYIAMGQTAENLARYKDVSREDMDHFAVRSQNLAEKAIANGFFANEITPVTLPDGTVVAADDGPRAGTTYEKISELKPVFRPDGRITAGNACPLNDGAAALVVMSDTKAGQLGITPLARVVSTGVTGLSPEIMGYGPVEASKQALGRAGLTIDDIDLVEINEAFAAQVLPSARDLGIDEEKLNVHGGAIALGHPFGMTGARITTTLLNGLRERDGRYGLETMCVGGGQGMAMVIERLS</sequence>
<dbReference type="FunFam" id="3.40.47.10:FF:000013">
    <property type="entry name" value="Acetyl-CoA acetyltransferase"/>
    <property type="match status" value="1"/>
</dbReference>
<dbReference type="PROSITE" id="PS00737">
    <property type="entry name" value="THIOLASE_2"/>
    <property type="match status" value="1"/>
</dbReference>
<dbReference type="Proteomes" id="UP000295560">
    <property type="component" value="Unassembled WGS sequence"/>
</dbReference>
<evidence type="ECO:0000259" key="6">
    <source>
        <dbReference type="Pfam" id="PF00108"/>
    </source>
</evidence>
<comment type="caution">
    <text evidence="8">The sequence shown here is derived from an EMBL/GenBank/DDBJ whole genome shotgun (WGS) entry which is preliminary data.</text>
</comment>
<dbReference type="Pfam" id="PF00108">
    <property type="entry name" value="Thiolase_N"/>
    <property type="match status" value="1"/>
</dbReference>
<name>A0A4R1HYG1_PSEEN</name>
<feature type="active site" description="Acyl-thioester intermediate" evidence="4">
    <location>
        <position position="90"/>
    </location>
</feature>
<dbReference type="Pfam" id="PF02803">
    <property type="entry name" value="Thiolase_C"/>
    <property type="match status" value="1"/>
</dbReference>
<dbReference type="PANTHER" id="PTHR18919:SF134">
    <property type="entry name" value="BETA-KETOACYL COA THIOLASE FADA3-RELATED"/>
    <property type="match status" value="1"/>
</dbReference>
<dbReference type="RefSeq" id="WP_132424060.1">
    <property type="nucleotide sequence ID" value="NZ_SMFZ01000001.1"/>
</dbReference>
<organism evidence="8 9">
    <name type="scientific">Pseudonocardia endophytica</name>
    <dbReference type="NCBI Taxonomy" id="401976"/>
    <lineage>
        <taxon>Bacteria</taxon>
        <taxon>Bacillati</taxon>
        <taxon>Actinomycetota</taxon>
        <taxon>Actinomycetes</taxon>
        <taxon>Pseudonocardiales</taxon>
        <taxon>Pseudonocardiaceae</taxon>
        <taxon>Pseudonocardia</taxon>
    </lineage>
</organism>
<dbReference type="EMBL" id="SMFZ01000001">
    <property type="protein sequence ID" value="TCK26593.1"/>
    <property type="molecule type" value="Genomic_DNA"/>
</dbReference>
<dbReference type="InterPro" id="IPR002155">
    <property type="entry name" value="Thiolase"/>
</dbReference>
<reference evidence="8 9" key="1">
    <citation type="submission" date="2019-03" db="EMBL/GenBank/DDBJ databases">
        <title>Sequencing the genomes of 1000 actinobacteria strains.</title>
        <authorList>
            <person name="Klenk H.-P."/>
        </authorList>
    </citation>
    <scope>NUCLEOTIDE SEQUENCE [LARGE SCALE GENOMIC DNA]</scope>
    <source>
        <strain evidence="8 9">DSM 44969</strain>
    </source>
</reference>